<dbReference type="HAMAP" id="MF_00104">
    <property type="entry name" value="RNase_III"/>
    <property type="match status" value="1"/>
</dbReference>
<dbReference type="Gene3D" id="2.10.109.10">
    <property type="entry name" value="Umud Fragment, subunit A"/>
    <property type="match status" value="1"/>
</dbReference>
<comment type="caution">
    <text evidence="32">The sequence shown here is derived from an EMBL/GenBank/DDBJ whole genome shotgun (WGS) entry which is preliminary data.</text>
</comment>
<feature type="domain" description="KH type-2" evidence="30">
    <location>
        <begin position="691"/>
        <end position="768"/>
    </location>
</feature>
<dbReference type="InterPro" id="IPR000223">
    <property type="entry name" value="Pept_S26A_signal_pept_1"/>
</dbReference>
<comment type="catalytic activity">
    <reaction evidence="1">
        <text>Endonucleolytic cleavage to 5'-phosphomonoester.</text>
        <dbReference type="EC" id="3.1.26.3"/>
    </reaction>
</comment>
<dbReference type="InterPro" id="IPR011907">
    <property type="entry name" value="RNase_III"/>
</dbReference>
<dbReference type="InterPro" id="IPR004044">
    <property type="entry name" value="KH_dom_type_2"/>
</dbReference>
<evidence type="ECO:0000256" key="12">
    <source>
        <dbReference type="ARBA" id="ARBA00022722"/>
    </source>
</evidence>
<dbReference type="InterPro" id="IPR022572">
    <property type="entry name" value="DNA_rep/recomb_RecO_N"/>
</dbReference>
<dbReference type="Gene3D" id="1.20.1440.120">
    <property type="entry name" value="Recombination protein O, C-terminal domain"/>
    <property type="match status" value="1"/>
</dbReference>
<keyword evidence="12" id="KW-0540">Nuclease</keyword>
<keyword evidence="15 25" id="KW-0547">Nucleotide-binding</keyword>
<evidence type="ECO:0000256" key="18">
    <source>
        <dbReference type="ARBA" id="ARBA00022842"/>
    </source>
</evidence>
<dbReference type="GO" id="GO:0006364">
    <property type="term" value="P:rRNA processing"/>
    <property type="evidence" value="ECO:0007669"/>
    <property type="project" value="UniProtKB-KW"/>
</dbReference>
<dbReference type="NCBIfam" id="TIGR00436">
    <property type="entry name" value="era"/>
    <property type="match status" value="1"/>
</dbReference>
<keyword evidence="10" id="KW-0507">mRNA processing</keyword>
<dbReference type="SUPFAM" id="SSF50249">
    <property type="entry name" value="Nucleic acid-binding proteins"/>
    <property type="match status" value="1"/>
</dbReference>
<keyword evidence="17 27" id="KW-0378">Hydrolase</keyword>
<dbReference type="NCBIfam" id="TIGR02191">
    <property type="entry name" value="RNaseIII"/>
    <property type="match status" value="1"/>
</dbReference>
<evidence type="ECO:0000256" key="26">
    <source>
        <dbReference type="RuleBase" id="RU003761"/>
    </source>
</evidence>
<dbReference type="PROSITE" id="PS50137">
    <property type="entry name" value="DS_RBD"/>
    <property type="match status" value="1"/>
</dbReference>
<dbReference type="InterPro" id="IPR003717">
    <property type="entry name" value="RecO"/>
</dbReference>
<dbReference type="EC" id="3.4.21.-" evidence="27"/>
<evidence type="ECO:0000313" key="32">
    <source>
        <dbReference type="EMBL" id="CAJ1404537.1"/>
    </source>
</evidence>
<evidence type="ECO:0000256" key="13">
    <source>
        <dbReference type="ARBA" id="ARBA00022723"/>
    </source>
</evidence>
<dbReference type="PROSITE" id="PS00760">
    <property type="entry name" value="SPASE_I_2"/>
    <property type="match status" value="1"/>
</dbReference>
<feature type="domain" description="RNase III" evidence="29">
    <location>
        <begin position="243"/>
        <end position="364"/>
    </location>
</feature>
<dbReference type="NCBIfam" id="NF000908">
    <property type="entry name" value="PRK00089.1"/>
    <property type="match status" value="1"/>
</dbReference>
<dbReference type="GO" id="GO:0008033">
    <property type="term" value="P:tRNA processing"/>
    <property type="evidence" value="ECO:0007669"/>
    <property type="project" value="UniProtKB-KW"/>
</dbReference>
<dbReference type="GO" id="GO:0006310">
    <property type="term" value="P:DNA recombination"/>
    <property type="evidence" value="ECO:0007669"/>
    <property type="project" value="UniProtKB-KW"/>
</dbReference>
<dbReference type="GO" id="GO:0034475">
    <property type="term" value="P:U4 snRNA 3'-end processing"/>
    <property type="evidence" value="ECO:0007669"/>
    <property type="project" value="UniProtKB-ARBA"/>
</dbReference>
<dbReference type="GO" id="GO:0046872">
    <property type="term" value="F:metal ion binding"/>
    <property type="evidence" value="ECO:0007669"/>
    <property type="project" value="UniProtKB-KW"/>
</dbReference>
<evidence type="ECO:0000256" key="3">
    <source>
        <dbReference type="ARBA" id="ARBA00007452"/>
    </source>
</evidence>
<feature type="active site" evidence="23">
    <location>
        <position position="45"/>
    </location>
</feature>
<dbReference type="PANTHER" id="PTHR42698:SF1">
    <property type="entry name" value="GTPASE ERA, MITOCHONDRIAL"/>
    <property type="match status" value="1"/>
</dbReference>
<keyword evidence="13" id="KW-0479">Metal-binding</keyword>
<comment type="similarity">
    <text evidence="27">Belongs to the peptidase S26 family.</text>
</comment>
<dbReference type="HAMAP" id="MF_00201">
    <property type="entry name" value="RecO"/>
    <property type="match status" value="1"/>
</dbReference>
<evidence type="ECO:0000256" key="15">
    <source>
        <dbReference type="ARBA" id="ARBA00022741"/>
    </source>
</evidence>
<keyword evidence="19 24" id="KW-0694">RNA-binding</keyword>
<keyword evidence="27" id="KW-0645">Protease</keyword>
<dbReference type="GO" id="GO:0034963">
    <property type="term" value="P:box C/D sno(s)RNA processing"/>
    <property type="evidence" value="ECO:0007669"/>
    <property type="project" value="UniProtKB-ARBA"/>
</dbReference>
<reference evidence="32" key="1">
    <citation type="submission" date="2023-08" db="EMBL/GenBank/DDBJ databases">
        <authorList>
            <person name="Chen Y."/>
            <person name="Shah S."/>
            <person name="Dougan E. K."/>
            <person name="Thang M."/>
            <person name="Chan C."/>
        </authorList>
    </citation>
    <scope>NUCLEOTIDE SEQUENCE</scope>
</reference>
<dbReference type="PROSITE" id="PS00517">
    <property type="entry name" value="RNASE_3_1"/>
    <property type="match status" value="1"/>
</dbReference>
<dbReference type="InterPro" id="IPR015946">
    <property type="entry name" value="KH_dom-like_a/b"/>
</dbReference>
<dbReference type="PROSITE" id="PS51713">
    <property type="entry name" value="G_ERA"/>
    <property type="match status" value="1"/>
</dbReference>
<keyword evidence="21" id="KW-0472">Membrane</keyword>
<evidence type="ECO:0000256" key="19">
    <source>
        <dbReference type="ARBA" id="ARBA00022884"/>
    </source>
</evidence>
<feature type="active site" evidence="23">
    <location>
        <position position="106"/>
    </location>
</feature>
<dbReference type="CDD" id="cd06530">
    <property type="entry name" value="S26_SPase_I"/>
    <property type="match status" value="1"/>
</dbReference>
<dbReference type="FunFam" id="1.10.1520.10:FF:000001">
    <property type="entry name" value="Ribonuclease 3"/>
    <property type="match status" value="1"/>
</dbReference>
<dbReference type="SUPFAM" id="SSF51306">
    <property type="entry name" value="LexA/Signal peptidase"/>
    <property type="match status" value="1"/>
</dbReference>
<dbReference type="InterPro" id="IPR012340">
    <property type="entry name" value="NA-bd_OB-fold"/>
</dbReference>
<dbReference type="PROSITE" id="PS50823">
    <property type="entry name" value="KH_TYPE_2"/>
    <property type="match status" value="1"/>
</dbReference>
<evidence type="ECO:0000256" key="16">
    <source>
        <dbReference type="ARBA" id="ARBA00022759"/>
    </source>
</evidence>
<dbReference type="SUPFAM" id="SSF69065">
    <property type="entry name" value="RNase III domain-like"/>
    <property type="match status" value="1"/>
</dbReference>
<dbReference type="SUPFAM" id="SSF54768">
    <property type="entry name" value="dsRNA-binding domain-like"/>
    <property type="match status" value="1"/>
</dbReference>
<dbReference type="Pfam" id="PF11967">
    <property type="entry name" value="RecO_N"/>
    <property type="match status" value="1"/>
</dbReference>
<dbReference type="Pfam" id="PF00035">
    <property type="entry name" value="dsrm"/>
    <property type="match status" value="1"/>
</dbReference>
<dbReference type="GO" id="GO:0006397">
    <property type="term" value="P:mRNA processing"/>
    <property type="evidence" value="ECO:0007669"/>
    <property type="project" value="UniProtKB-KW"/>
</dbReference>
<evidence type="ECO:0000256" key="8">
    <source>
        <dbReference type="ARBA" id="ARBA00022519"/>
    </source>
</evidence>
<dbReference type="Gene3D" id="3.30.300.20">
    <property type="match status" value="1"/>
</dbReference>
<dbReference type="Gene3D" id="3.40.50.300">
    <property type="entry name" value="P-loop containing nucleotide triphosphate hydrolases"/>
    <property type="match status" value="1"/>
</dbReference>
<evidence type="ECO:0000259" key="30">
    <source>
        <dbReference type="PROSITE" id="PS50823"/>
    </source>
</evidence>
<dbReference type="InterPro" id="IPR027417">
    <property type="entry name" value="P-loop_NTPase"/>
</dbReference>
<dbReference type="InterPro" id="IPR014720">
    <property type="entry name" value="dsRBD_dom"/>
</dbReference>
<keyword evidence="16" id="KW-0255">Endonuclease</keyword>
<evidence type="ECO:0000259" key="29">
    <source>
        <dbReference type="PROSITE" id="PS50142"/>
    </source>
</evidence>
<proteinExistence type="inferred from homology"/>
<dbReference type="SMART" id="SM00358">
    <property type="entry name" value="DSRM"/>
    <property type="match status" value="1"/>
</dbReference>
<dbReference type="EMBL" id="CAUJNA010003548">
    <property type="protein sequence ID" value="CAJ1404537.1"/>
    <property type="molecule type" value="Genomic_DNA"/>
</dbReference>
<evidence type="ECO:0000256" key="11">
    <source>
        <dbReference type="ARBA" id="ARBA00022694"/>
    </source>
</evidence>
<dbReference type="GO" id="GO:0000028">
    <property type="term" value="P:ribosomal small subunit assembly"/>
    <property type="evidence" value="ECO:0007669"/>
    <property type="project" value="TreeGrafter"/>
</dbReference>
<evidence type="ECO:0000256" key="21">
    <source>
        <dbReference type="ARBA" id="ARBA00023136"/>
    </source>
</evidence>
<dbReference type="Pfam" id="PF10502">
    <property type="entry name" value="Peptidase_S26"/>
    <property type="match status" value="1"/>
</dbReference>
<evidence type="ECO:0000259" key="31">
    <source>
        <dbReference type="PROSITE" id="PS51713"/>
    </source>
</evidence>
<dbReference type="InterPro" id="IPR005662">
    <property type="entry name" value="GTPase_Era-like"/>
</dbReference>
<dbReference type="SUPFAM" id="SSF57863">
    <property type="entry name" value="ArfGap/RecO-like zinc finger"/>
    <property type="match status" value="1"/>
</dbReference>
<dbReference type="GO" id="GO:0004252">
    <property type="term" value="F:serine-type endopeptidase activity"/>
    <property type="evidence" value="ECO:0007669"/>
    <property type="project" value="InterPro"/>
</dbReference>
<dbReference type="PANTHER" id="PTHR42698">
    <property type="entry name" value="GTPASE ERA"/>
    <property type="match status" value="1"/>
</dbReference>
<dbReference type="NCBIfam" id="TIGR00613">
    <property type="entry name" value="reco"/>
    <property type="match status" value="1"/>
</dbReference>
<dbReference type="SUPFAM" id="SSF54814">
    <property type="entry name" value="Prokaryotic type KH domain (KH-domain type II)"/>
    <property type="match status" value="1"/>
</dbReference>
<dbReference type="InterPro" id="IPR036389">
    <property type="entry name" value="RNase_III_sf"/>
</dbReference>
<keyword evidence="20 25" id="KW-0342">GTP-binding</keyword>
<evidence type="ECO:0000256" key="2">
    <source>
        <dbReference type="ARBA" id="ARBA00004496"/>
    </source>
</evidence>
<dbReference type="GO" id="GO:0005743">
    <property type="term" value="C:mitochondrial inner membrane"/>
    <property type="evidence" value="ECO:0007669"/>
    <property type="project" value="UniProtKB-SubCell"/>
</dbReference>
<feature type="domain" description="DRBM" evidence="28">
    <location>
        <begin position="389"/>
        <end position="458"/>
    </location>
</feature>
<dbReference type="Proteomes" id="UP001178507">
    <property type="component" value="Unassembled WGS sequence"/>
</dbReference>
<dbReference type="PRINTS" id="PR00727">
    <property type="entry name" value="LEADERPTASE"/>
</dbReference>
<keyword evidence="18" id="KW-0460">Magnesium</keyword>
<dbReference type="SUPFAM" id="SSF52540">
    <property type="entry name" value="P-loop containing nucleoside triphosphate hydrolases"/>
    <property type="match status" value="1"/>
</dbReference>
<dbReference type="PROSITE" id="PS50142">
    <property type="entry name" value="RNASE_3_2"/>
    <property type="match status" value="1"/>
</dbReference>
<feature type="region of interest" description="G5" evidence="25">
    <location>
        <begin position="639"/>
        <end position="641"/>
    </location>
</feature>
<dbReference type="GO" id="GO:0043024">
    <property type="term" value="F:ribosomal small subunit binding"/>
    <property type="evidence" value="ECO:0007669"/>
    <property type="project" value="TreeGrafter"/>
</dbReference>
<dbReference type="InterPro" id="IPR000999">
    <property type="entry name" value="RNase_III_dom"/>
</dbReference>
<dbReference type="InterPro" id="IPR036286">
    <property type="entry name" value="LexA/Signal_pep-like_sf"/>
</dbReference>
<evidence type="ECO:0000256" key="9">
    <source>
        <dbReference type="ARBA" id="ARBA00022552"/>
    </source>
</evidence>
<keyword evidence="33" id="KW-1185">Reference proteome</keyword>
<feature type="region of interest" description="G4" evidence="25">
    <location>
        <begin position="610"/>
        <end position="613"/>
    </location>
</feature>
<dbReference type="CDD" id="cd00593">
    <property type="entry name" value="RIBOc"/>
    <property type="match status" value="1"/>
</dbReference>
<keyword evidence="6" id="KW-1003">Cell membrane</keyword>
<evidence type="ECO:0000256" key="25">
    <source>
        <dbReference type="PROSITE-ProRule" id="PRU01050"/>
    </source>
</evidence>
<evidence type="ECO:0000256" key="5">
    <source>
        <dbReference type="ARBA" id="ARBA00011738"/>
    </source>
</evidence>
<evidence type="ECO:0000256" key="14">
    <source>
        <dbReference type="ARBA" id="ARBA00022730"/>
    </source>
</evidence>
<dbReference type="InterPro" id="IPR005225">
    <property type="entry name" value="Small_GTP-bd"/>
</dbReference>
<dbReference type="GO" id="GO:0042802">
    <property type="term" value="F:identical protein binding"/>
    <property type="evidence" value="ECO:0007669"/>
    <property type="project" value="UniProtKB-ARBA"/>
</dbReference>
<dbReference type="InterPro" id="IPR037278">
    <property type="entry name" value="ARFGAP/RecO"/>
</dbReference>
<evidence type="ECO:0000256" key="1">
    <source>
        <dbReference type="ARBA" id="ARBA00000109"/>
    </source>
</evidence>
<keyword evidence="27" id="KW-0496">Mitochondrion</keyword>
<dbReference type="CDD" id="cd22534">
    <property type="entry name" value="KH-II_Era"/>
    <property type="match status" value="1"/>
</dbReference>
<comment type="subunit">
    <text evidence="5">Homodimer.</text>
</comment>
<dbReference type="Gene3D" id="1.10.1520.10">
    <property type="entry name" value="Ribonuclease III domain"/>
    <property type="match status" value="1"/>
</dbReference>
<dbReference type="Gene3D" id="2.40.50.140">
    <property type="entry name" value="Nucleic acid-binding proteins"/>
    <property type="match status" value="1"/>
</dbReference>
<evidence type="ECO:0000256" key="10">
    <source>
        <dbReference type="ARBA" id="ARBA00022664"/>
    </source>
</evidence>
<feature type="region of interest" description="G1" evidence="25">
    <location>
        <begin position="501"/>
        <end position="508"/>
    </location>
</feature>
<dbReference type="InterPro" id="IPR030388">
    <property type="entry name" value="G_ERA_dom"/>
</dbReference>
<dbReference type="CDD" id="cd04163">
    <property type="entry name" value="Era"/>
    <property type="match status" value="1"/>
</dbReference>
<sequence>MSVSENKKETDGGLYETVKVVVQALLLALIVRTFLFQPFNIPSGSMKDTLLIGDYLFVSKYSYGYSRYSFPFGIVPFSGRIWSEEPERGDVAVFKLPTDTSIDYIKRVIGLPGDTIQVLEGVVHINGEPVKREQIDDYIETSPSGAVRRVPRFRETLPNGVSYDTLELTTRGQLDNTREYEVPEGHFFMMGDNRDNSIDSRVLAKVGYVPLENFMGRAEILFFSVGDGKPAWHIWSWPWTAALQYEFSDLELLRVALTHASALAPSETVSGSYQRLEFLGDRVLGLAIASMLHLHFPKADEGELARRFNHMVKRETCAEIAQELGVGDAMRIGLAEAQTGGRKKTALLADICEAVIAAIYLDGGFEAAADFVKRLWEPRMLSWTGPLRDAKTTLQEWAQSKSLPTPHYEVTGRDGPDHEPSFTVSVIVRGLASGEGKGGSKRIAEQNAAEAVLRREGNDTGEPIDEDEGFVPPKGRFDIPLPEPLAQMPSDTKAGFIALIGAPNAGKSTLINQLVGTKVSIVTHKVQTTRSIVRGVAMHGSAQLVFIDTPGIFKPKRRLDRAMVDTAWGGARDADLIALLIDARKGIDEEVENILKRLKSQSAPKVLILNKTDVAKREKLLQLAQRANEYLEFEETFMVSALTGDGIATILDHFASKVPEGPWLYPDDQPSDLPLRILAAEITREKLFERLHQELPYISTVETEQWQTRKDGSARIEQTIYVERSSQKSIVLGKGGQTIKAISKAAREELSDIIETPVHLFLFVKVRENWADDPERYREMGLEFPKVLDLEWTSRGVVLTTRKHGENDIILEALTLDHGRHLGLVRGGRSQRNRPFLQPGNELDLTWKARLADHLGHFQLEAQTLRAGELMTTAIGLASLQHLAFLLRLLPERHPYPHLYDALNVVLEHLDEPDAAAALLIRFELELLRDLGTGLDLEACAATGQKDDLVYVSPKSARAVSREAGKPYHDKLLPLPSFLVDGQRQAGSELTWTDVTQGFELTSFFVSRHLRERDGTDGGTREQVMSALERRYRENFPWNFL</sequence>
<dbReference type="GO" id="GO:0030847">
    <property type="term" value="P:termination of RNA polymerase II transcription, exosome-dependent"/>
    <property type="evidence" value="ECO:0007669"/>
    <property type="project" value="UniProtKB-ARBA"/>
</dbReference>
<dbReference type="GO" id="GO:0019843">
    <property type="term" value="F:rRNA binding"/>
    <property type="evidence" value="ECO:0007669"/>
    <property type="project" value="UniProtKB-KW"/>
</dbReference>
<dbReference type="CDD" id="cd10845">
    <property type="entry name" value="DSRM_RNAse_III_family"/>
    <property type="match status" value="1"/>
</dbReference>
<evidence type="ECO:0000256" key="6">
    <source>
        <dbReference type="ARBA" id="ARBA00022475"/>
    </source>
</evidence>
<dbReference type="InterPro" id="IPR019758">
    <property type="entry name" value="Pept_S26A_signal_pept_1_CS"/>
</dbReference>
<dbReference type="InterPro" id="IPR019757">
    <property type="entry name" value="Pept_S26A_signal_pept_1_Lys-AS"/>
</dbReference>
<dbReference type="FunFam" id="3.30.300.20:FF:000031">
    <property type="entry name" value="GTPase Era"/>
    <property type="match status" value="1"/>
</dbReference>
<dbReference type="InterPro" id="IPR009019">
    <property type="entry name" value="KH_sf_prok-type"/>
</dbReference>
<evidence type="ECO:0000256" key="23">
    <source>
        <dbReference type="PIRSR" id="PIRSR600223-1"/>
    </source>
</evidence>
<dbReference type="InterPro" id="IPR019533">
    <property type="entry name" value="Peptidase_S26"/>
</dbReference>
<dbReference type="PROSITE" id="PS00761">
    <property type="entry name" value="SPASE_I_3"/>
    <property type="match status" value="1"/>
</dbReference>
<dbReference type="NCBIfam" id="TIGR00231">
    <property type="entry name" value="small_GTP"/>
    <property type="match status" value="1"/>
</dbReference>
<dbReference type="GO" id="GO:0005525">
    <property type="term" value="F:GTP binding"/>
    <property type="evidence" value="ECO:0007669"/>
    <property type="project" value="UniProtKB-UniRule"/>
</dbReference>
<dbReference type="InterPro" id="IPR042242">
    <property type="entry name" value="RecO_C"/>
</dbReference>
<evidence type="ECO:0000256" key="27">
    <source>
        <dbReference type="RuleBase" id="RU362041"/>
    </source>
</evidence>
<evidence type="ECO:0000313" key="33">
    <source>
        <dbReference type="Proteomes" id="UP001178507"/>
    </source>
</evidence>
<dbReference type="NCBIfam" id="TIGR02227">
    <property type="entry name" value="sigpep_I_bact"/>
    <property type="match status" value="1"/>
</dbReference>
<feature type="region of interest" description="G3" evidence="25">
    <location>
        <begin position="548"/>
        <end position="551"/>
    </location>
</feature>
<organism evidence="32 33">
    <name type="scientific">Effrenium voratum</name>
    <dbReference type="NCBI Taxonomy" id="2562239"/>
    <lineage>
        <taxon>Eukaryota</taxon>
        <taxon>Sar</taxon>
        <taxon>Alveolata</taxon>
        <taxon>Dinophyceae</taxon>
        <taxon>Suessiales</taxon>
        <taxon>Symbiodiniaceae</taxon>
        <taxon>Effrenium</taxon>
    </lineage>
</organism>
<keyword evidence="22" id="KW-0233">DNA recombination</keyword>
<comment type="similarity">
    <text evidence="4 25 26">Belongs to the TRAFAC class TrmE-Era-EngA-EngB-Septin-like GTPase superfamily. Era GTPase family.</text>
</comment>
<dbReference type="Pfam" id="PF14622">
    <property type="entry name" value="Ribonucleas_3_3"/>
    <property type="match status" value="1"/>
</dbReference>
<dbReference type="FunFam" id="3.30.160.20:FF:000003">
    <property type="entry name" value="Ribonuclease 3"/>
    <property type="match status" value="1"/>
</dbReference>
<evidence type="ECO:0000256" key="4">
    <source>
        <dbReference type="ARBA" id="ARBA00007921"/>
    </source>
</evidence>
<keyword evidence="11" id="KW-0819">tRNA processing</keyword>
<comment type="subcellular location">
    <subcellularLocation>
        <location evidence="2">Cytoplasm</location>
    </subcellularLocation>
    <subcellularLocation>
        <location evidence="27">Mitochondrion inner membrane</location>
    </subcellularLocation>
</comment>
<dbReference type="InterPro" id="IPR006073">
    <property type="entry name" value="GTP-bd"/>
</dbReference>
<keyword evidence="27" id="KW-0999">Mitochondrion inner membrane</keyword>
<gene>
    <name evidence="32" type="ORF">EVOR1521_LOCUS26961</name>
</gene>
<evidence type="ECO:0000256" key="7">
    <source>
        <dbReference type="ARBA" id="ARBA00022490"/>
    </source>
</evidence>
<evidence type="ECO:0000256" key="20">
    <source>
        <dbReference type="ARBA" id="ARBA00023134"/>
    </source>
</evidence>
<keyword evidence="8" id="KW-0997">Cell inner membrane</keyword>
<dbReference type="GO" id="GO:0006281">
    <property type="term" value="P:DNA repair"/>
    <property type="evidence" value="ECO:0007669"/>
    <property type="project" value="InterPro"/>
</dbReference>
<name>A0AA36JE33_9DINO</name>
<dbReference type="Pfam" id="PF02565">
    <property type="entry name" value="RecO_C"/>
    <property type="match status" value="1"/>
</dbReference>
<dbReference type="GO" id="GO:0004525">
    <property type="term" value="F:ribonuclease III activity"/>
    <property type="evidence" value="ECO:0007669"/>
    <property type="project" value="UniProtKB-EC"/>
</dbReference>
<dbReference type="Pfam" id="PF01926">
    <property type="entry name" value="MMR_HSR1"/>
    <property type="match status" value="1"/>
</dbReference>
<dbReference type="GO" id="GO:0006465">
    <property type="term" value="P:signal peptide processing"/>
    <property type="evidence" value="ECO:0007669"/>
    <property type="project" value="InterPro"/>
</dbReference>
<dbReference type="Pfam" id="PF07650">
    <property type="entry name" value="KH_2"/>
    <property type="match status" value="1"/>
</dbReference>
<evidence type="ECO:0000256" key="24">
    <source>
        <dbReference type="PROSITE-ProRule" id="PRU00118"/>
    </source>
</evidence>
<dbReference type="GO" id="GO:0005829">
    <property type="term" value="C:cytosol"/>
    <property type="evidence" value="ECO:0007669"/>
    <property type="project" value="TreeGrafter"/>
</dbReference>
<feature type="region of interest" description="G2" evidence="25">
    <location>
        <begin position="527"/>
        <end position="531"/>
    </location>
</feature>
<keyword evidence="9" id="KW-0698">rRNA processing</keyword>
<evidence type="ECO:0000256" key="22">
    <source>
        <dbReference type="ARBA" id="ARBA00023172"/>
    </source>
</evidence>
<keyword evidence="14" id="KW-0699">rRNA-binding</keyword>
<dbReference type="AlphaFoldDB" id="A0AA36JE33"/>
<evidence type="ECO:0000256" key="17">
    <source>
        <dbReference type="ARBA" id="ARBA00022801"/>
    </source>
</evidence>
<keyword evidence="7" id="KW-0963">Cytoplasm</keyword>
<evidence type="ECO:0000259" key="28">
    <source>
        <dbReference type="PROSITE" id="PS50137"/>
    </source>
</evidence>
<feature type="domain" description="Era-type G" evidence="31">
    <location>
        <begin position="493"/>
        <end position="660"/>
    </location>
</feature>
<comment type="similarity">
    <text evidence="3">Belongs to the RecO family.</text>
</comment>
<dbReference type="HAMAP" id="MF_00367">
    <property type="entry name" value="GTPase_Era"/>
    <property type="match status" value="1"/>
</dbReference>
<protein>
    <recommendedName>
        <fullName evidence="27">Mitochondrial inner membrane protease subunit</fullName>
        <ecNumber evidence="27">3.4.21.-</ecNumber>
    </recommendedName>
</protein>
<accession>A0AA36JE33</accession>
<dbReference type="Gene3D" id="3.30.160.20">
    <property type="match status" value="1"/>
</dbReference>
<dbReference type="SMART" id="SM00535">
    <property type="entry name" value="RIBOc"/>
    <property type="match status" value="1"/>
</dbReference>